<reference evidence="2 3" key="1">
    <citation type="journal article" date="2024" name="BMC Biol.">
        <title>Comparative genomics of Ascetosporea gives new insight into the evolutionary basis for animal parasitism in Rhizaria.</title>
        <authorList>
            <person name="Hiltunen Thoren M."/>
            <person name="Onut-Brannstrom I."/>
            <person name="Alfjorden A."/>
            <person name="Peckova H."/>
            <person name="Swords F."/>
            <person name="Hooper C."/>
            <person name="Holzer A.S."/>
            <person name="Bass D."/>
            <person name="Burki F."/>
        </authorList>
    </citation>
    <scope>NUCLEOTIDE SEQUENCE [LARGE SCALE GENOMIC DNA]</scope>
    <source>
        <strain evidence="2">20-A016</strain>
    </source>
</reference>
<evidence type="ECO:0000313" key="3">
    <source>
        <dbReference type="Proteomes" id="UP001439008"/>
    </source>
</evidence>
<accession>A0ABV2AIJ6</accession>
<name>A0ABV2AIJ6_9EUKA</name>
<evidence type="ECO:0000313" key="2">
    <source>
        <dbReference type="EMBL" id="MES1919072.1"/>
    </source>
</evidence>
<dbReference type="InterPro" id="IPR057982">
    <property type="entry name" value="TPR_NAA35"/>
</dbReference>
<comment type="caution">
    <text evidence="2">The sequence shown here is derived from an EMBL/GenBank/DDBJ whole genome shotgun (WGS) entry which is preliminary data.</text>
</comment>
<dbReference type="PANTHER" id="PTHR21373:SF0">
    <property type="entry name" value="N-ALPHA-ACETYLTRANSFERASE 35, NATC AUXILIARY SUBUNIT"/>
    <property type="match status" value="1"/>
</dbReference>
<keyword evidence="3" id="KW-1185">Reference proteome</keyword>
<feature type="domain" description="NAA35-like TPR repeats" evidence="1">
    <location>
        <begin position="396"/>
        <end position="594"/>
    </location>
</feature>
<organism evidence="2 3">
    <name type="scientific">Bonamia ostreae</name>
    <dbReference type="NCBI Taxonomy" id="126728"/>
    <lineage>
        <taxon>Eukaryota</taxon>
        <taxon>Sar</taxon>
        <taxon>Rhizaria</taxon>
        <taxon>Endomyxa</taxon>
        <taxon>Ascetosporea</taxon>
        <taxon>Haplosporida</taxon>
        <taxon>Bonamia</taxon>
    </lineage>
</organism>
<proteinExistence type="predicted"/>
<dbReference type="Proteomes" id="UP001439008">
    <property type="component" value="Unassembled WGS sequence"/>
</dbReference>
<dbReference type="InterPro" id="IPR007244">
    <property type="entry name" value="Naa35_N"/>
</dbReference>
<gene>
    <name evidence="2" type="ORF">MHBO_000943</name>
</gene>
<feature type="non-terminal residue" evidence="2">
    <location>
        <position position="1"/>
    </location>
</feature>
<dbReference type="Pfam" id="PF25789">
    <property type="entry name" value="TPR_NAA35"/>
    <property type="match status" value="1"/>
</dbReference>
<dbReference type="EMBL" id="JBDODL010000192">
    <property type="protein sequence ID" value="MES1919072.1"/>
    <property type="molecule type" value="Genomic_DNA"/>
</dbReference>
<sequence>LSMESENKTKKWKDITSTIKDIKSVFKKEDIFSLKKVDFFKFAFVNEPLNEKMDSFSRFVQSNERFCSNCNDLKILGRKYFDENLNFVAHFDKFLSLLCNFINGAPAFYALSAFRIADIVPADIDCGDIMSLCNCFEYALFCLIKFLKSTVFKSEDEIIIGANLSKFEKFDKHKFLTYRKFLLNRASSGKVEVEKRLSLLKKLIRTFEILSRDKFNDLAETVEELQKSAEDISDCYLTANWSEIDLAFYNELAALTSFESLDYRKLMSTSETYSFLIENIKSVRDILSVDNFSNVYEANHFFDSIAYLKLPILSRAILSKRINSQHFYGQIESNWIFTNKNPLLDKNYIEISKSIFDEYFNNLARNESYRLNFLVDNKILENLEWTANFSKNEKMSTSLWFYEQSLNARTHFLFLGFNLNLYEEKEHAAVFWLLSKMQKMRCDALKKYLIKLSENGNSKNGSEILKKSLQNVLITCESQQAISSSTLLLLLLSKGDKLKFGFQTIFSNGKKRFEGRFKHVLKGLSAENDFDHFSNEIDLINKRQKENKEDFILKIGQEMVEIRRKMKSIEKNGFNNRWIGQILEVVEHNLDILKYFDGSKIDIAFENGVFLPKIEIEAILE</sequence>
<protein>
    <recommendedName>
        <fullName evidence="1">NAA35-like TPR repeats domain-containing protein</fullName>
    </recommendedName>
</protein>
<dbReference type="PANTHER" id="PTHR21373">
    <property type="entry name" value="GLUCOSE REPRESSIBLE PROTEIN MAK10"/>
    <property type="match status" value="1"/>
</dbReference>
<evidence type="ECO:0000259" key="1">
    <source>
        <dbReference type="Pfam" id="PF25789"/>
    </source>
</evidence>